<comment type="caution">
    <text evidence="1">The sequence shown here is derived from an EMBL/GenBank/DDBJ whole genome shotgun (WGS) entry which is preliminary data.</text>
</comment>
<organism evidence="1 2">
    <name type="scientific">Catharanthus roseus</name>
    <name type="common">Madagascar periwinkle</name>
    <name type="synonym">Vinca rosea</name>
    <dbReference type="NCBI Taxonomy" id="4058"/>
    <lineage>
        <taxon>Eukaryota</taxon>
        <taxon>Viridiplantae</taxon>
        <taxon>Streptophyta</taxon>
        <taxon>Embryophyta</taxon>
        <taxon>Tracheophyta</taxon>
        <taxon>Spermatophyta</taxon>
        <taxon>Magnoliopsida</taxon>
        <taxon>eudicotyledons</taxon>
        <taxon>Gunneridae</taxon>
        <taxon>Pentapetalae</taxon>
        <taxon>asterids</taxon>
        <taxon>lamiids</taxon>
        <taxon>Gentianales</taxon>
        <taxon>Apocynaceae</taxon>
        <taxon>Rauvolfioideae</taxon>
        <taxon>Vinceae</taxon>
        <taxon>Catharanthinae</taxon>
        <taxon>Catharanthus</taxon>
    </lineage>
</organism>
<dbReference type="Proteomes" id="UP001060085">
    <property type="component" value="Linkage Group LG02"/>
</dbReference>
<accession>A0ACC0C1B2</accession>
<sequence>MASPQSFFKYIFQTIPSKLKCALNYLLHHSFFSYRIDDTLPGTLIREMGMNRYELPSVASSIEARECSICLCKIDEGDKVRELRCRHLFHRVCLDRRLGFERMTCPLYRNYLTRPSIAAAVVTAKTDKEVLLFMFCAISSNERDRWWIR</sequence>
<evidence type="ECO:0000313" key="1">
    <source>
        <dbReference type="EMBL" id="KAI5678742.1"/>
    </source>
</evidence>
<proteinExistence type="predicted"/>
<dbReference type="EMBL" id="CM044702">
    <property type="protein sequence ID" value="KAI5678742.1"/>
    <property type="molecule type" value="Genomic_DNA"/>
</dbReference>
<reference evidence="2" key="1">
    <citation type="journal article" date="2023" name="Nat. Plants">
        <title>Single-cell RNA sequencing provides a high-resolution roadmap for understanding the multicellular compartmentation of specialized metabolism.</title>
        <authorList>
            <person name="Sun S."/>
            <person name="Shen X."/>
            <person name="Li Y."/>
            <person name="Li Y."/>
            <person name="Wang S."/>
            <person name="Li R."/>
            <person name="Zhang H."/>
            <person name="Shen G."/>
            <person name="Guo B."/>
            <person name="Wei J."/>
            <person name="Xu J."/>
            <person name="St-Pierre B."/>
            <person name="Chen S."/>
            <person name="Sun C."/>
        </authorList>
    </citation>
    <scope>NUCLEOTIDE SEQUENCE [LARGE SCALE GENOMIC DNA]</scope>
</reference>
<evidence type="ECO:0000313" key="2">
    <source>
        <dbReference type="Proteomes" id="UP001060085"/>
    </source>
</evidence>
<gene>
    <name evidence="1" type="ORF">M9H77_09692</name>
</gene>
<name>A0ACC0C1B2_CATRO</name>
<keyword evidence="2" id="KW-1185">Reference proteome</keyword>
<protein>
    <submittedName>
        <fullName evidence="1">Uncharacterized protein</fullName>
    </submittedName>
</protein>